<dbReference type="EMBL" id="GBXM01026674">
    <property type="protein sequence ID" value="JAH81903.1"/>
    <property type="molecule type" value="Transcribed_RNA"/>
</dbReference>
<reference evidence="1" key="1">
    <citation type="submission" date="2014-11" db="EMBL/GenBank/DDBJ databases">
        <authorList>
            <person name="Amaro Gonzalez C."/>
        </authorList>
    </citation>
    <scope>NUCLEOTIDE SEQUENCE</scope>
</reference>
<sequence length="37" mass="4109">MAPLICSEYKRAVFLHVGLHGCYPKAVKYCRSALAVL</sequence>
<proteinExistence type="predicted"/>
<name>A0A0E9VNS1_ANGAN</name>
<evidence type="ECO:0000313" key="1">
    <source>
        <dbReference type="EMBL" id="JAH79060.1"/>
    </source>
</evidence>
<dbReference type="EMBL" id="GBXM01029517">
    <property type="protein sequence ID" value="JAH79060.1"/>
    <property type="molecule type" value="Transcribed_RNA"/>
</dbReference>
<reference evidence="1" key="2">
    <citation type="journal article" date="2015" name="Fish Shellfish Immunol.">
        <title>Early steps in the European eel (Anguilla anguilla)-Vibrio vulnificus interaction in the gills: Role of the RtxA13 toxin.</title>
        <authorList>
            <person name="Callol A."/>
            <person name="Pajuelo D."/>
            <person name="Ebbesson L."/>
            <person name="Teles M."/>
            <person name="MacKenzie S."/>
            <person name="Amaro C."/>
        </authorList>
    </citation>
    <scope>NUCLEOTIDE SEQUENCE</scope>
</reference>
<protein>
    <submittedName>
        <fullName evidence="1">Uncharacterized protein</fullName>
    </submittedName>
</protein>
<organism evidence="1">
    <name type="scientific">Anguilla anguilla</name>
    <name type="common">European freshwater eel</name>
    <name type="synonym">Muraena anguilla</name>
    <dbReference type="NCBI Taxonomy" id="7936"/>
    <lineage>
        <taxon>Eukaryota</taxon>
        <taxon>Metazoa</taxon>
        <taxon>Chordata</taxon>
        <taxon>Craniata</taxon>
        <taxon>Vertebrata</taxon>
        <taxon>Euteleostomi</taxon>
        <taxon>Actinopterygii</taxon>
        <taxon>Neopterygii</taxon>
        <taxon>Teleostei</taxon>
        <taxon>Anguilliformes</taxon>
        <taxon>Anguillidae</taxon>
        <taxon>Anguilla</taxon>
    </lineage>
</organism>
<dbReference type="AlphaFoldDB" id="A0A0E9VNS1"/>
<accession>A0A0E9VNS1</accession>